<proteinExistence type="predicted"/>
<evidence type="ECO:0000313" key="1">
    <source>
        <dbReference type="EMBL" id="KAK8142968.1"/>
    </source>
</evidence>
<keyword evidence="2" id="KW-1185">Reference proteome</keyword>
<name>A0AAW0RLQ4_9HYPO</name>
<accession>A0AAW0RLQ4</accession>
<gene>
    <name evidence="1" type="ORF">G3M48_007907</name>
</gene>
<dbReference type="Proteomes" id="UP001397290">
    <property type="component" value="Unassembled WGS sequence"/>
</dbReference>
<comment type="caution">
    <text evidence="1">The sequence shown here is derived from an EMBL/GenBank/DDBJ whole genome shotgun (WGS) entry which is preliminary data.</text>
</comment>
<reference evidence="1 2" key="1">
    <citation type="submission" date="2020-02" db="EMBL/GenBank/DDBJ databases">
        <title>Comparative genomics of the hypocrealean fungal genus Beauvera.</title>
        <authorList>
            <person name="Showalter D.N."/>
            <person name="Bushley K.E."/>
            <person name="Rehner S.A."/>
        </authorList>
    </citation>
    <scope>NUCLEOTIDE SEQUENCE [LARGE SCALE GENOMIC DNA]</scope>
    <source>
        <strain evidence="1 2">ARSEF4384</strain>
    </source>
</reference>
<dbReference type="AlphaFoldDB" id="A0AAW0RLQ4"/>
<sequence>MSAHFLSPYNITPAYIMTNPENCIEDFSPEAFPMRRARNYTEHHIAHKNDVQILTEIRHDLQRYGHLSYRIKGNLGNLFIAYMVSVRNSLNKIQVWHQLELAAIDETMAAQHAGIDASHSCHMSLAYFRAKRDARSTKRNLRKGTDELLKDRRNQLIDAQDMMCRQLVVNAFLTSQLSWNGNRYCIDGVRQGRFISNAPILPQHLTRNTDETKDGYYELQLKWVSAPGATKYPAKLCIHRIEDERFALQEVVWGDLADYEDSLGRDTITVFAQICCNWVAHDQGMERADKERAEMDEARYKRSLPPWKRLTYKTGDYQKTLAASTLASSSQAINN</sequence>
<protein>
    <submittedName>
        <fullName evidence="1">Uncharacterized protein</fullName>
    </submittedName>
</protein>
<organism evidence="1 2">
    <name type="scientific">Beauveria asiatica</name>
    <dbReference type="NCBI Taxonomy" id="1069075"/>
    <lineage>
        <taxon>Eukaryota</taxon>
        <taxon>Fungi</taxon>
        <taxon>Dikarya</taxon>
        <taxon>Ascomycota</taxon>
        <taxon>Pezizomycotina</taxon>
        <taxon>Sordariomycetes</taxon>
        <taxon>Hypocreomycetidae</taxon>
        <taxon>Hypocreales</taxon>
        <taxon>Cordycipitaceae</taxon>
        <taxon>Beauveria</taxon>
    </lineage>
</organism>
<evidence type="ECO:0000313" key="2">
    <source>
        <dbReference type="Proteomes" id="UP001397290"/>
    </source>
</evidence>
<dbReference type="EMBL" id="JAAHCF010000576">
    <property type="protein sequence ID" value="KAK8142968.1"/>
    <property type="molecule type" value="Genomic_DNA"/>
</dbReference>